<name>A0AAD1U215_EUPCR</name>
<protein>
    <submittedName>
        <fullName evidence="1">Uncharacterized protein</fullName>
    </submittedName>
</protein>
<keyword evidence="2" id="KW-1185">Reference proteome</keyword>
<organism evidence="1 2">
    <name type="scientific">Euplotes crassus</name>
    <dbReference type="NCBI Taxonomy" id="5936"/>
    <lineage>
        <taxon>Eukaryota</taxon>
        <taxon>Sar</taxon>
        <taxon>Alveolata</taxon>
        <taxon>Ciliophora</taxon>
        <taxon>Intramacronucleata</taxon>
        <taxon>Spirotrichea</taxon>
        <taxon>Hypotrichia</taxon>
        <taxon>Euplotida</taxon>
        <taxon>Euplotidae</taxon>
        <taxon>Moneuplotes</taxon>
    </lineage>
</organism>
<reference evidence="1" key="1">
    <citation type="submission" date="2023-07" db="EMBL/GenBank/DDBJ databases">
        <authorList>
            <consortium name="AG Swart"/>
            <person name="Singh M."/>
            <person name="Singh A."/>
            <person name="Seah K."/>
            <person name="Emmerich C."/>
        </authorList>
    </citation>
    <scope>NUCLEOTIDE SEQUENCE</scope>
    <source>
        <strain evidence="1">DP1</strain>
    </source>
</reference>
<sequence>MKEEKKYHEEHKKDAIVYGYSYDMPPVKKAELHQSVSLSIHEIKIFCGNKRPKPPKIKKQEMHVHDYRQGHRCKTPSIDTVNTARSFLTKRSDDLYLDEDEANFDINSFEGKIPSFKTLKVIGNAGKGNFS</sequence>
<proteinExistence type="predicted"/>
<dbReference type="Proteomes" id="UP001295684">
    <property type="component" value="Unassembled WGS sequence"/>
</dbReference>
<dbReference type="AlphaFoldDB" id="A0AAD1U215"/>
<evidence type="ECO:0000313" key="1">
    <source>
        <dbReference type="EMBL" id="CAI2359930.1"/>
    </source>
</evidence>
<accession>A0AAD1U215</accession>
<gene>
    <name evidence="1" type="ORF">ECRASSUSDP1_LOCUS1224</name>
</gene>
<dbReference type="EMBL" id="CAMPGE010001159">
    <property type="protein sequence ID" value="CAI2359930.1"/>
    <property type="molecule type" value="Genomic_DNA"/>
</dbReference>
<comment type="caution">
    <text evidence="1">The sequence shown here is derived from an EMBL/GenBank/DDBJ whole genome shotgun (WGS) entry which is preliminary data.</text>
</comment>
<evidence type="ECO:0000313" key="2">
    <source>
        <dbReference type="Proteomes" id="UP001295684"/>
    </source>
</evidence>